<dbReference type="PANTHER" id="PTHR43459">
    <property type="entry name" value="ENOYL-COA HYDRATASE"/>
    <property type="match status" value="1"/>
</dbReference>
<dbReference type="SUPFAM" id="SSF52096">
    <property type="entry name" value="ClpP/crotonase"/>
    <property type="match status" value="1"/>
</dbReference>
<dbReference type="PANTHER" id="PTHR43459:SF1">
    <property type="entry name" value="EG:BACN32G11.4 PROTEIN"/>
    <property type="match status" value="1"/>
</dbReference>
<evidence type="ECO:0000256" key="1">
    <source>
        <dbReference type="ARBA" id="ARBA00005254"/>
    </source>
</evidence>
<organism evidence="2 3">
    <name type="scientific">Virgibacillus necropolis</name>
    <dbReference type="NCBI Taxonomy" id="163877"/>
    <lineage>
        <taxon>Bacteria</taxon>
        <taxon>Bacillati</taxon>
        <taxon>Bacillota</taxon>
        <taxon>Bacilli</taxon>
        <taxon>Bacillales</taxon>
        <taxon>Bacillaceae</taxon>
        <taxon>Virgibacillus</taxon>
    </lineage>
</organism>
<reference evidence="2 3" key="1">
    <citation type="journal article" date="2003" name="Int. J. Syst. Evol. Microbiol.">
        <title>Virgibacillus carmonensis sp. nov., Virgibacillus necropolis sp. nov. and Virgibacillus picturae sp. nov., three novel species isolated from deteriorated mural paintings, transfer of the species of the genus salibacillus to Virgibacillus, as Virgibacillus marismortui comb. nov. and Virgibacillus salexigens comb. nov., and emended description of the genus Virgibacillus.</title>
        <authorList>
            <person name="Heyrman J."/>
            <person name="Logan N.A."/>
            <person name="Busse H.J."/>
            <person name="Balcaen A."/>
            <person name="Lebbe L."/>
            <person name="Rodriguez-Diaz M."/>
            <person name="Swings J."/>
            <person name="De Vos P."/>
        </authorList>
    </citation>
    <scope>NUCLEOTIDE SEQUENCE [LARGE SCALE GENOMIC DNA]</scope>
    <source>
        <strain evidence="2 3">LMG 19488</strain>
    </source>
</reference>
<dbReference type="CDD" id="cd06558">
    <property type="entry name" value="crotonase-like"/>
    <property type="match status" value="1"/>
</dbReference>
<comment type="similarity">
    <text evidence="1">Belongs to the enoyl-CoA hydratase/isomerase family.</text>
</comment>
<dbReference type="Pfam" id="PF00378">
    <property type="entry name" value="ECH_1"/>
    <property type="match status" value="1"/>
</dbReference>
<name>A0A221MG63_9BACI</name>
<dbReference type="Proteomes" id="UP000204391">
    <property type="component" value="Chromosome"/>
</dbReference>
<evidence type="ECO:0000313" key="3">
    <source>
        <dbReference type="Proteomes" id="UP000204391"/>
    </source>
</evidence>
<dbReference type="KEGG" id="vne:CFK40_17045"/>
<gene>
    <name evidence="2" type="ORF">CFK40_17045</name>
</gene>
<dbReference type="OrthoDB" id="9775794at2"/>
<evidence type="ECO:0000313" key="2">
    <source>
        <dbReference type="EMBL" id="ASN06602.1"/>
    </source>
</evidence>
<dbReference type="InterPro" id="IPR014748">
    <property type="entry name" value="Enoyl-CoA_hydra_C"/>
</dbReference>
<dbReference type="InterPro" id="IPR029045">
    <property type="entry name" value="ClpP/crotonase-like_dom_sf"/>
</dbReference>
<keyword evidence="2" id="KW-0456">Lyase</keyword>
<dbReference type="Gene3D" id="3.90.226.10">
    <property type="entry name" value="2-enoyl-CoA Hydratase, Chain A, domain 1"/>
    <property type="match status" value="1"/>
</dbReference>
<dbReference type="InterPro" id="IPR001753">
    <property type="entry name" value="Enoyl-CoA_hydra/iso"/>
</dbReference>
<dbReference type="AlphaFoldDB" id="A0A221MG63"/>
<keyword evidence="3" id="KW-1185">Reference proteome</keyword>
<dbReference type="Gene3D" id="1.10.12.10">
    <property type="entry name" value="Lyase 2-enoyl-coa Hydratase, Chain A, domain 2"/>
    <property type="match status" value="1"/>
</dbReference>
<dbReference type="EMBL" id="CP022437">
    <property type="protein sequence ID" value="ASN06602.1"/>
    <property type="molecule type" value="Genomic_DNA"/>
</dbReference>
<dbReference type="GO" id="GO:0004300">
    <property type="term" value="F:enoyl-CoA hydratase activity"/>
    <property type="evidence" value="ECO:0007669"/>
    <property type="project" value="UniProtKB-EC"/>
</dbReference>
<protein>
    <submittedName>
        <fullName evidence="2">Enoyl-CoA hydratase</fullName>
        <ecNumber evidence="2">4.2.1.17</ecNumber>
    </submittedName>
</protein>
<dbReference type="NCBIfam" id="NF005804">
    <property type="entry name" value="PRK07659.1"/>
    <property type="match status" value="1"/>
</dbReference>
<sequence>METVLYESIDQIGYIYLNRPDRYNALNKEMLHELLEVIIQVEQSDDHIVIISGKGKAFCAGGDISMMTDWKNQDFYHEVMETVEKITMKLYLMPKIVISAIKGSAAGLGLSLALVADYVVAQNDAKIGMLFLGVGLAPDGGGHFWLKERLGVHGAKQFIWSMKKVDGTTAYSMNLVDQVSDEPVLNHATSLAKSLLIQPLSSIVKTKLMYHNDNKSNLQHYLTEEKKNQWELRQTKDHQEGVSAFLEKRKPTFIGE</sequence>
<proteinExistence type="inferred from homology"/>
<accession>A0A221MG63</accession>
<dbReference type="EC" id="4.2.1.17" evidence="2"/>
<dbReference type="RefSeq" id="WP_089533598.1">
    <property type="nucleotide sequence ID" value="NZ_CP022437.1"/>
</dbReference>